<keyword evidence="2" id="KW-1185">Reference proteome</keyword>
<accession>A0A660L203</accession>
<evidence type="ECO:0000313" key="2">
    <source>
        <dbReference type="Proteomes" id="UP000278962"/>
    </source>
</evidence>
<gene>
    <name evidence="1" type="ORF">C8N24_4966</name>
</gene>
<sequence length="445" mass="46000">MLVVAAPAQAAPPWTPPVALPVSQLPPRVEANELDQAGLLPHLSAGKFLAAPQLVWWRGGEDSRTLVALNGTQTLRARTSRSAVAASRYAVARVLTLDARIVDRRNLERKQLGYRIGDARLERLGSVREIGGPRSIRWAPQLAVNEDGAAIAAWHHIVRGRSDEIQVAWRPAGGRFSTIRTVATTGVDDESIVGVGIDTGGRAVVAYSRNGRLAVRAIRVKTGWMSAEASVAPPAGQRRPTEIVVGTGEPGNVVVAWRAYPVTEGPTGHVDAAAAILPVGSNRPRAAVSLGEGDLIGYPRGPIAATVDATGRPVVAWTVPARPGVSVPTVRVASQSGVWGAPQVLDSSGSIGSLVREGGGAAVGWLRETPGGEGHGQPLGVFVARMPEGEAFGAAELVDDVSSSGTAFDGLQPPGLGPSVTGGLLAVYADHGLNGVGGSARVSTR</sequence>
<proteinExistence type="predicted"/>
<comment type="caution">
    <text evidence="1">The sequence shown here is derived from an EMBL/GenBank/DDBJ whole genome shotgun (WGS) entry which is preliminary data.</text>
</comment>
<name>A0A660L203_9ACTN</name>
<organism evidence="1 2">
    <name type="scientific">Solirubrobacter pauli</name>
    <dbReference type="NCBI Taxonomy" id="166793"/>
    <lineage>
        <taxon>Bacteria</taxon>
        <taxon>Bacillati</taxon>
        <taxon>Actinomycetota</taxon>
        <taxon>Thermoleophilia</taxon>
        <taxon>Solirubrobacterales</taxon>
        <taxon>Solirubrobacteraceae</taxon>
        <taxon>Solirubrobacter</taxon>
    </lineage>
</organism>
<dbReference type="EMBL" id="RBIL01000002">
    <property type="protein sequence ID" value="RKQ86949.1"/>
    <property type="molecule type" value="Genomic_DNA"/>
</dbReference>
<reference evidence="1 2" key="1">
    <citation type="submission" date="2018-10" db="EMBL/GenBank/DDBJ databases">
        <title>Genomic Encyclopedia of Archaeal and Bacterial Type Strains, Phase II (KMG-II): from individual species to whole genera.</title>
        <authorList>
            <person name="Goeker M."/>
        </authorList>
    </citation>
    <scope>NUCLEOTIDE SEQUENCE [LARGE SCALE GENOMIC DNA]</scope>
    <source>
        <strain evidence="1 2">DSM 14954</strain>
    </source>
</reference>
<dbReference type="AlphaFoldDB" id="A0A660L203"/>
<protein>
    <submittedName>
        <fullName evidence="1">Uncharacterized protein</fullName>
    </submittedName>
</protein>
<evidence type="ECO:0000313" key="1">
    <source>
        <dbReference type="EMBL" id="RKQ86949.1"/>
    </source>
</evidence>
<dbReference type="Proteomes" id="UP000278962">
    <property type="component" value="Unassembled WGS sequence"/>
</dbReference>